<protein>
    <submittedName>
        <fullName evidence="2">Uncharacterized protein</fullName>
    </submittedName>
</protein>
<sequence length="151" mass="16238">MATSWWRTAPPAAHTLPEGGIHQDCPLRTRTLNNQKDRSMTTSSSDLALTVPATDRDAEKEAFVHGWLGGVQALVRPLILELSVRISRGAALLEASSNDPAHCSEDVAALAWIQQSLEDIEATLTGLFAIQHGPRAGFQGREPFSAGNPES</sequence>
<proteinExistence type="predicted"/>
<dbReference type="AlphaFoldDB" id="A1RDI7"/>
<feature type="region of interest" description="Disordered" evidence="1">
    <location>
        <begin position="1"/>
        <end position="23"/>
    </location>
</feature>
<name>A1RDI7_PAEAT</name>
<dbReference type="EMBL" id="CP000476">
    <property type="protein sequence ID" value="ABM10672.1"/>
    <property type="molecule type" value="Genomic_DNA"/>
</dbReference>
<dbReference type="HOGENOM" id="CLU_1727578_0_0_11"/>
<keyword evidence="2" id="KW-0614">Plasmid</keyword>
<evidence type="ECO:0000313" key="3">
    <source>
        <dbReference type="Proteomes" id="UP000000637"/>
    </source>
</evidence>
<reference evidence="2 3" key="1">
    <citation type="journal article" date="2006" name="PLoS Genet.">
        <title>Secrets of soil survival revealed by the genome sequence of Arthrobacter aurescens TC1.</title>
        <authorList>
            <person name="Mongodin E.F."/>
            <person name="Shapir N."/>
            <person name="Daugherty S.C."/>
            <person name="DeBoy R.T."/>
            <person name="Emerson J.B."/>
            <person name="Shvartzbeyn A."/>
            <person name="Radune D."/>
            <person name="Vamathevan J."/>
            <person name="Riggs F."/>
            <person name="Grinberg V."/>
            <person name="Khouri H."/>
            <person name="Wackett L.P."/>
            <person name="Nelson K.E."/>
            <person name="Sadowsky M.J."/>
        </authorList>
    </citation>
    <scope>NUCLEOTIDE SEQUENCE [LARGE SCALE GENOMIC DNA]</scope>
    <source>
        <strain evidence="2 3">TC1</strain>
    </source>
</reference>
<gene>
    <name evidence="2" type="ordered locus">AAur_pTC20141</name>
</gene>
<dbReference type="KEGG" id="aau:AAur_pTC20141"/>
<accession>A1RDI7</accession>
<geneLocation type="plasmid" evidence="2 3">
    <name>pTC2</name>
</geneLocation>
<evidence type="ECO:0000313" key="2">
    <source>
        <dbReference type="EMBL" id="ABM10672.1"/>
    </source>
</evidence>
<organism evidence="2 3">
    <name type="scientific">Paenarthrobacter aurescens (strain TC1)</name>
    <dbReference type="NCBI Taxonomy" id="290340"/>
    <lineage>
        <taxon>Bacteria</taxon>
        <taxon>Bacillati</taxon>
        <taxon>Actinomycetota</taxon>
        <taxon>Actinomycetes</taxon>
        <taxon>Micrococcales</taxon>
        <taxon>Micrococcaceae</taxon>
        <taxon>Paenarthrobacter</taxon>
    </lineage>
</organism>
<evidence type="ECO:0000256" key="1">
    <source>
        <dbReference type="SAM" id="MobiDB-lite"/>
    </source>
</evidence>
<keyword evidence="3" id="KW-1185">Reference proteome</keyword>
<dbReference type="Proteomes" id="UP000000637">
    <property type="component" value="Plasmid pTC2"/>
</dbReference>